<protein>
    <recommendedName>
        <fullName evidence="4">F0F1-type ATP synthase</fullName>
    </recommendedName>
</protein>
<dbReference type="OrthoDB" id="1985886at2"/>
<dbReference type="EMBL" id="NPBY01000108">
    <property type="protein sequence ID" value="PAD71336.1"/>
    <property type="molecule type" value="Genomic_DNA"/>
</dbReference>
<sequence>MKIINIAIMFVLIFFPFFFIMDIQTRELQAATQLEDQYDAALKTAVQDAGFVLNQNEHQEYEAGYQSTKFFRANKELAVDTFFKTLYLNFGVEDDPIGQGALAAYIPAIVVLDYDGYHLYTLTEFKNADGLTELKHMWRPKKPYAYVDSERNTFNFTLDNYVTTYVAAQRQWMEGYQWQLQQRTGIEILNDPERFEAARRSSIVNSVQEDLAHFINKHNQYSSRTGISYTFKLPLIPQEDWANTIDDIGIMAFIQGMPVGTGFYNNYAFGGGRLVKKKVFYGGIDPQTGMKYYYRNTCAYNYQNEEVFSSERDAAAAGYFPKDCLNDSR</sequence>
<gene>
    <name evidence="2" type="ORF">CHH67_24640</name>
</gene>
<evidence type="ECO:0000313" key="3">
    <source>
        <dbReference type="Proteomes" id="UP000215596"/>
    </source>
</evidence>
<dbReference type="Proteomes" id="UP000215596">
    <property type="component" value="Unassembled WGS sequence"/>
</dbReference>
<reference evidence="2 3" key="1">
    <citation type="submission" date="2017-07" db="EMBL/GenBank/DDBJ databases">
        <title>Isolation and whole genome analysis of endospore-forming bacteria from heroin.</title>
        <authorList>
            <person name="Kalinowski J."/>
            <person name="Ahrens B."/>
            <person name="Al-Dilaimi A."/>
            <person name="Winkler A."/>
            <person name="Wibberg D."/>
            <person name="Schleenbecker U."/>
            <person name="Ruckert C."/>
            <person name="Wolfel R."/>
            <person name="Grass G."/>
        </authorList>
    </citation>
    <scope>NUCLEOTIDE SEQUENCE [LARGE SCALE GENOMIC DNA]</scope>
    <source>
        <strain evidence="2 3">7537-G1</strain>
    </source>
</reference>
<evidence type="ECO:0000256" key="1">
    <source>
        <dbReference type="SAM" id="Phobius"/>
    </source>
</evidence>
<keyword evidence="1" id="KW-1133">Transmembrane helix</keyword>
<name>A0A268EDY2_9BACL</name>
<keyword evidence="1" id="KW-0472">Membrane</keyword>
<dbReference type="AlphaFoldDB" id="A0A268EDY2"/>
<accession>A0A268EDY2</accession>
<proteinExistence type="predicted"/>
<feature type="transmembrane region" description="Helical" evidence="1">
    <location>
        <begin position="6"/>
        <end position="23"/>
    </location>
</feature>
<evidence type="ECO:0008006" key="4">
    <source>
        <dbReference type="Google" id="ProtNLM"/>
    </source>
</evidence>
<comment type="caution">
    <text evidence="2">The sequence shown here is derived from an EMBL/GenBank/DDBJ whole genome shotgun (WGS) entry which is preliminary data.</text>
</comment>
<organism evidence="2 3">
    <name type="scientific">Paenibacillus campinasensis</name>
    <dbReference type="NCBI Taxonomy" id="66347"/>
    <lineage>
        <taxon>Bacteria</taxon>
        <taxon>Bacillati</taxon>
        <taxon>Bacillota</taxon>
        <taxon>Bacilli</taxon>
        <taxon>Bacillales</taxon>
        <taxon>Paenibacillaceae</taxon>
        <taxon>Paenibacillus</taxon>
    </lineage>
</organism>
<keyword evidence="1" id="KW-0812">Transmembrane</keyword>
<dbReference type="RefSeq" id="WP_095268016.1">
    <property type="nucleotide sequence ID" value="NZ_NPBY01000108.1"/>
</dbReference>
<evidence type="ECO:0000313" key="2">
    <source>
        <dbReference type="EMBL" id="PAD71336.1"/>
    </source>
</evidence>